<dbReference type="OrthoDB" id="1305872at2759"/>
<dbReference type="InterPro" id="IPR006566">
    <property type="entry name" value="FBD"/>
</dbReference>
<accession>A0A2G2WDR9</accession>
<organism evidence="2 3">
    <name type="scientific">Capsicum baccatum</name>
    <name type="common">Peruvian pepper</name>
    <dbReference type="NCBI Taxonomy" id="33114"/>
    <lineage>
        <taxon>Eukaryota</taxon>
        <taxon>Viridiplantae</taxon>
        <taxon>Streptophyta</taxon>
        <taxon>Embryophyta</taxon>
        <taxon>Tracheophyta</taxon>
        <taxon>Spermatophyta</taxon>
        <taxon>Magnoliopsida</taxon>
        <taxon>eudicotyledons</taxon>
        <taxon>Gunneridae</taxon>
        <taxon>Pentapetalae</taxon>
        <taxon>asterids</taxon>
        <taxon>lamiids</taxon>
        <taxon>Solanales</taxon>
        <taxon>Solanaceae</taxon>
        <taxon>Solanoideae</taxon>
        <taxon>Capsiceae</taxon>
        <taxon>Capsicum</taxon>
    </lineage>
</organism>
<evidence type="ECO:0000313" key="3">
    <source>
        <dbReference type="Proteomes" id="UP000224567"/>
    </source>
</evidence>
<gene>
    <name evidence="2" type="ORF">CQW23_17344</name>
</gene>
<evidence type="ECO:0000259" key="1">
    <source>
        <dbReference type="SMART" id="SM00579"/>
    </source>
</evidence>
<dbReference type="Proteomes" id="UP000224567">
    <property type="component" value="Unassembled WGS sequence"/>
</dbReference>
<sequence length="204" mass="23017">MQKAILALSYRYMPSYQNLDLRSNFEKCVVFARGETARLLTYMKQGLGLNELKNLKIEIFHGSRIEFLFVRFILASAPLLQKTILRVDAENVDERQCLNITKELMGFPRASPKLEIIYPKVIDRIKMELFGATVIIRKIILKGRNDIVNGVNGDRVVGGGSGAAGWANDAPLTVFKTNHYEIILVIQILSLLANVLHTNVKTTR</sequence>
<reference evidence="3" key="2">
    <citation type="journal article" date="2017" name="J. Anim. Genet.">
        <title>Multiple reference genome sequences of hot pepper reveal the massive evolution of plant disease resistance genes by retroduplication.</title>
        <authorList>
            <person name="Kim S."/>
            <person name="Park J."/>
            <person name="Yeom S.-I."/>
            <person name="Kim Y.-M."/>
            <person name="Seo E."/>
            <person name="Kim K.-T."/>
            <person name="Kim M.-S."/>
            <person name="Lee J.M."/>
            <person name="Cheong K."/>
            <person name="Shin H.-S."/>
            <person name="Kim S.-B."/>
            <person name="Han K."/>
            <person name="Lee J."/>
            <person name="Park M."/>
            <person name="Lee H.-A."/>
            <person name="Lee H.-Y."/>
            <person name="Lee Y."/>
            <person name="Oh S."/>
            <person name="Lee J.H."/>
            <person name="Choi E."/>
            <person name="Choi E."/>
            <person name="Lee S.E."/>
            <person name="Jeon J."/>
            <person name="Kim H."/>
            <person name="Choi G."/>
            <person name="Song H."/>
            <person name="Lee J."/>
            <person name="Lee S.-C."/>
            <person name="Kwon J.-K."/>
            <person name="Lee H.-Y."/>
            <person name="Koo N."/>
            <person name="Hong Y."/>
            <person name="Kim R.W."/>
            <person name="Kang W.-H."/>
            <person name="Huh J.H."/>
            <person name="Kang B.-C."/>
            <person name="Yang T.-J."/>
            <person name="Lee Y.-H."/>
            <person name="Bennetzen J.L."/>
            <person name="Choi D."/>
        </authorList>
    </citation>
    <scope>NUCLEOTIDE SEQUENCE [LARGE SCALE GENOMIC DNA]</scope>
    <source>
        <strain evidence="3">cv. PBC81</strain>
    </source>
</reference>
<feature type="domain" description="FBD" evidence="1">
    <location>
        <begin position="46"/>
        <end position="119"/>
    </location>
</feature>
<evidence type="ECO:0000313" key="2">
    <source>
        <dbReference type="EMBL" id="PHT43319.1"/>
    </source>
</evidence>
<dbReference type="AlphaFoldDB" id="A0A2G2WDR9"/>
<name>A0A2G2WDR9_CAPBA</name>
<reference evidence="2 3" key="1">
    <citation type="journal article" date="2017" name="Genome Biol.">
        <title>New reference genome sequences of hot pepper reveal the massive evolution of plant disease-resistance genes by retroduplication.</title>
        <authorList>
            <person name="Kim S."/>
            <person name="Park J."/>
            <person name="Yeom S.I."/>
            <person name="Kim Y.M."/>
            <person name="Seo E."/>
            <person name="Kim K.T."/>
            <person name="Kim M.S."/>
            <person name="Lee J.M."/>
            <person name="Cheong K."/>
            <person name="Shin H.S."/>
            <person name="Kim S.B."/>
            <person name="Han K."/>
            <person name="Lee J."/>
            <person name="Park M."/>
            <person name="Lee H.A."/>
            <person name="Lee H.Y."/>
            <person name="Lee Y."/>
            <person name="Oh S."/>
            <person name="Lee J.H."/>
            <person name="Choi E."/>
            <person name="Choi E."/>
            <person name="Lee S.E."/>
            <person name="Jeon J."/>
            <person name="Kim H."/>
            <person name="Choi G."/>
            <person name="Song H."/>
            <person name="Lee J."/>
            <person name="Lee S.C."/>
            <person name="Kwon J.K."/>
            <person name="Lee H.Y."/>
            <person name="Koo N."/>
            <person name="Hong Y."/>
            <person name="Kim R.W."/>
            <person name="Kang W.H."/>
            <person name="Huh J.H."/>
            <person name="Kang B.C."/>
            <person name="Yang T.J."/>
            <person name="Lee Y.H."/>
            <person name="Bennetzen J.L."/>
            <person name="Choi D."/>
        </authorList>
    </citation>
    <scope>NUCLEOTIDE SEQUENCE [LARGE SCALE GENOMIC DNA]</scope>
    <source>
        <strain evidence="3">cv. PBC81</strain>
    </source>
</reference>
<dbReference type="SMART" id="SM00579">
    <property type="entry name" value="FBD"/>
    <property type="match status" value="1"/>
</dbReference>
<keyword evidence="3" id="KW-1185">Reference proteome</keyword>
<comment type="caution">
    <text evidence="2">The sequence shown here is derived from an EMBL/GenBank/DDBJ whole genome shotgun (WGS) entry which is preliminary data.</text>
</comment>
<dbReference type="EMBL" id="MLFT02000007">
    <property type="protein sequence ID" value="PHT43319.1"/>
    <property type="molecule type" value="Genomic_DNA"/>
</dbReference>
<protein>
    <recommendedName>
        <fullName evidence="1">FBD domain-containing protein</fullName>
    </recommendedName>
</protein>
<proteinExistence type="predicted"/>